<keyword evidence="3" id="KW-1185">Reference proteome</keyword>
<dbReference type="STRING" id="1448320.A0A319DMU8"/>
<accession>A0A319DMU8</accession>
<sequence length="60" mass="6314">MLLAGYLVLPGTFTSLQDSQILEDSLKATATGQKILSTIQNPPLLAIAGFFLVSGAFVMT</sequence>
<keyword evidence="1" id="KW-0472">Membrane</keyword>
<evidence type="ECO:0000313" key="3">
    <source>
        <dbReference type="Proteomes" id="UP000247810"/>
    </source>
</evidence>
<keyword evidence="1" id="KW-1133">Transmembrane helix</keyword>
<name>A0A319DMU8_9EURO</name>
<keyword evidence="1" id="KW-0812">Transmembrane</keyword>
<proteinExistence type="predicted"/>
<organism evidence="2 3">
    <name type="scientific">Aspergillus ellipticus CBS 707.79</name>
    <dbReference type="NCBI Taxonomy" id="1448320"/>
    <lineage>
        <taxon>Eukaryota</taxon>
        <taxon>Fungi</taxon>
        <taxon>Dikarya</taxon>
        <taxon>Ascomycota</taxon>
        <taxon>Pezizomycotina</taxon>
        <taxon>Eurotiomycetes</taxon>
        <taxon>Eurotiomycetidae</taxon>
        <taxon>Eurotiales</taxon>
        <taxon>Aspergillaceae</taxon>
        <taxon>Aspergillus</taxon>
        <taxon>Aspergillus subgen. Circumdati</taxon>
    </lineage>
</organism>
<protein>
    <submittedName>
        <fullName evidence="2">Uncharacterized protein</fullName>
    </submittedName>
</protein>
<dbReference type="OrthoDB" id="3254104at2759"/>
<evidence type="ECO:0000256" key="1">
    <source>
        <dbReference type="SAM" id="Phobius"/>
    </source>
</evidence>
<feature type="transmembrane region" description="Helical" evidence="1">
    <location>
        <begin position="41"/>
        <end position="59"/>
    </location>
</feature>
<dbReference type="EMBL" id="KZ825806">
    <property type="protein sequence ID" value="PYH98940.1"/>
    <property type="molecule type" value="Genomic_DNA"/>
</dbReference>
<dbReference type="Proteomes" id="UP000247810">
    <property type="component" value="Unassembled WGS sequence"/>
</dbReference>
<dbReference type="AlphaFoldDB" id="A0A319DMU8"/>
<reference evidence="2 3" key="1">
    <citation type="submission" date="2018-02" db="EMBL/GenBank/DDBJ databases">
        <title>The genomes of Aspergillus section Nigri reveals drivers in fungal speciation.</title>
        <authorList>
            <consortium name="DOE Joint Genome Institute"/>
            <person name="Vesth T.C."/>
            <person name="Nybo J."/>
            <person name="Theobald S."/>
            <person name="Brandl J."/>
            <person name="Frisvad J.C."/>
            <person name="Nielsen K.F."/>
            <person name="Lyhne E.K."/>
            <person name="Kogle M.E."/>
            <person name="Kuo A."/>
            <person name="Riley R."/>
            <person name="Clum A."/>
            <person name="Nolan M."/>
            <person name="Lipzen A."/>
            <person name="Salamov A."/>
            <person name="Henrissat B."/>
            <person name="Wiebenga A."/>
            <person name="De vries R.P."/>
            <person name="Grigoriev I.V."/>
            <person name="Mortensen U.H."/>
            <person name="Andersen M.R."/>
            <person name="Baker S.E."/>
        </authorList>
    </citation>
    <scope>NUCLEOTIDE SEQUENCE [LARGE SCALE GENOMIC DNA]</scope>
    <source>
        <strain evidence="2 3">CBS 707.79</strain>
    </source>
</reference>
<dbReference type="VEuPathDB" id="FungiDB:BO71DRAFT_2276"/>
<evidence type="ECO:0000313" key="2">
    <source>
        <dbReference type="EMBL" id="PYH98940.1"/>
    </source>
</evidence>
<gene>
    <name evidence="2" type="ORF">BO71DRAFT_2276</name>
</gene>